<accession>A0A9P4WWU7</accession>
<proteinExistence type="predicted"/>
<dbReference type="AlphaFoldDB" id="A0A9P4WWU7"/>
<sequence length="384" mass="41985">MSSTKRSRSTSGTGPRPSRSLQPPKKLKYSVFKQQLRQAACDAFAAGHPAKYDQVNVVMMHFDNDDMGVGGQEDELAETFEREYGFVVEKTVGAVFTKLRTRRALEKNCLVILVFSGHGLILNDMLEVGGTVYRNVFLGNSLSWKGAWSALFKCSCSVLQILDCCHAAEATHPSVETLAAASPKEKESSSLTSSFTQAVYEQLQFMDAGKAFSVSEFAASMIAHRDALGLITFPVYIKRRGGSSIVLNKLADSTKPGLTIKAKTNNPRILLAATVEEDLTEKDLDDLKVYIATNIPYRLKGLEITLESFRKTSSSLLIINLPAVVWLQLPTDQEAYTYITVASTFTSSMQQTLIAMPNSPALLAALEPRLPSGSENIKPGQPSK</sequence>
<evidence type="ECO:0000313" key="3">
    <source>
        <dbReference type="Proteomes" id="UP000758155"/>
    </source>
</evidence>
<protein>
    <submittedName>
        <fullName evidence="2">Uncharacterized protein</fullName>
    </submittedName>
</protein>
<evidence type="ECO:0000256" key="1">
    <source>
        <dbReference type="SAM" id="MobiDB-lite"/>
    </source>
</evidence>
<feature type="region of interest" description="Disordered" evidence="1">
    <location>
        <begin position="1"/>
        <end position="24"/>
    </location>
</feature>
<dbReference type="Proteomes" id="UP000758155">
    <property type="component" value="Unassembled WGS sequence"/>
</dbReference>
<organism evidence="2 3">
    <name type="scientific">Didymella heteroderae</name>
    <dbReference type="NCBI Taxonomy" id="1769908"/>
    <lineage>
        <taxon>Eukaryota</taxon>
        <taxon>Fungi</taxon>
        <taxon>Dikarya</taxon>
        <taxon>Ascomycota</taxon>
        <taxon>Pezizomycotina</taxon>
        <taxon>Dothideomycetes</taxon>
        <taxon>Pleosporomycetidae</taxon>
        <taxon>Pleosporales</taxon>
        <taxon>Pleosporineae</taxon>
        <taxon>Didymellaceae</taxon>
        <taxon>Didymella</taxon>
    </lineage>
</organism>
<evidence type="ECO:0000313" key="2">
    <source>
        <dbReference type="EMBL" id="KAF3044311.1"/>
    </source>
</evidence>
<keyword evidence="3" id="KW-1185">Reference proteome</keyword>
<name>A0A9P4WWU7_9PLEO</name>
<dbReference type="OrthoDB" id="3688820at2759"/>
<comment type="caution">
    <text evidence="2">The sequence shown here is derived from an EMBL/GenBank/DDBJ whole genome shotgun (WGS) entry which is preliminary data.</text>
</comment>
<reference evidence="2" key="1">
    <citation type="submission" date="2019-04" db="EMBL/GenBank/DDBJ databases">
        <title>Sequencing of skin fungus with MAO and IRED activity.</title>
        <authorList>
            <person name="Marsaioli A.J."/>
            <person name="Bonatto J.M.C."/>
            <person name="Reis Junior O."/>
        </authorList>
    </citation>
    <scope>NUCLEOTIDE SEQUENCE</scope>
    <source>
        <strain evidence="2">28M1</strain>
    </source>
</reference>
<feature type="compositionally biased region" description="Low complexity" evidence="1">
    <location>
        <begin position="9"/>
        <end position="20"/>
    </location>
</feature>
<dbReference type="EMBL" id="SWKV01000009">
    <property type="protein sequence ID" value="KAF3044311.1"/>
    <property type="molecule type" value="Genomic_DNA"/>
</dbReference>
<gene>
    <name evidence="2" type="ORF">E8E12_007146</name>
</gene>